<dbReference type="EMBL" id="CAJVCH010546168">
    <property type="protein sequence ID" value="CAG7828117.1"/>
    <property type="molecule type" value="Genomic_DNA"/>
</dbReference>
<dbReference type="PANTHER" id="PTHR20995:SF17">
    <property type="entry name" value="F-BOX_WD REPEAT-CONTAINING PROTEIN 5"/>
    <property type="match status" value="1"/>
</dbReference>
<dbReference type="InterPro" id="IPR042508">
    <property type="entry name" value="FBXW5"/>
</dbReference>
<sequence>MMTFYGVISSTRILIFCRCFPNLLVKITGAQSLLDLLMKLLSFATCGKDAYIYVWRANHPVELEFQRQMKKFNWKYTQFSEFNESDSLLLVSGVLFGLHSTSGEIAVFNLTDCFQLQCRIQSKPYDIFGTWYSENYLFSGDLRWLGHLVSKSTIWLNKASQETESEHTAIINKMFSFYNPRASSIRSIMIANCIEDSSNRLDLSNSNSVSGPFRKEPLPTSSNPGISESKSCGNLRDINSKGLKGTLQGAFQNWRPLDNVADIDYTLEYHNNNLRDKISQQPSSSESSRSKPSVSKSVRKQTWDLDRSDSTEEKRAKIVVPTFDGTDSDNDDDDIDSSMFDDTKDDCKSTNSQYSPASPSTCASAYSPRGPTYASSSEQVIDDHDKWLIFTCGSETYTPHQVGFKKIKPFTFQSRIDPGPSIKERREELRRRHTIEQLGQQEVIDYMDYSKVAFMFDEIDHVVDLHGHVIGMALSPDHRYLYVNSRPWPAGYKISDPLDPPPIAQEIDIHVIDLATLTQVGMMRRAHRAYTPNEECFFIFLDACDLYLASGSEDKHGYLWDRHYGVSLAKLPHTDVCNSVAFNPADSRMLVSVSDDGTIKVWRSKNQCREFDIDLESKNKGTTLYLKPRRSSCTSAVSCTS</sequence>
<feature type="region of interest" description="Disordered" evidence="2">
    <location>
        <begin position="276"/>
        <end position="376"/>
    </location>
</feature>
<proteinExistence type="predicted"/>
<comment type="caution">
    <text evidence="3">The sequence shown here is derived from an EMBL/GenBank/DDBJ whole genome shotgun (WGS) entry which is preliminary data.</text>
</comment>
<dbReference type="Pfam" id="PF00400">
    <property type="entry name" value="WD40"/>
    <property type="match status" value="1"/>
</dbReference>
<gene>
    <name evidence="3" type="ORF">AFUS01_LOCUS38064</name>
</gene>
<reference evidence="3" key="1">
    <citation type="submission" date="2021-06" db="EMBL/GenBank/DDBJ databases">
        <authorList>
            <person name="Hodson N. C."/>
            <person name="Mongue J. A."/>
            <person name="Jaron S. K."/>
        </authorList>
    </citation>
    <scope>NUCLEOTIDE SEQUENCE</scope>
</reference>
<feature type="region of interest" description="Disordered" evidence="2">
    <location>
        <begin position="204"/>
        <end position="232"/>
    </location>
</feature>
<evidence type="ECO:0000313" key="3">
    <source>
        <dbReference type="EMBL" id="CAG7828117.1"/>
    </source>
</evidence>
<evidence type="ECO:0000313" key="4">
    <source>
        <dbReference type="Proteomes" id="UP000708208"/>
    </source>
</evidence>
<feature type="compositionally biased region" description="Acidic residues" evidence="2">
    <location>
        <begin position="326"/>
        <end position="336"/>
    </location>
</feature>
<organism evidence="3 4">
    <name type="scientific">Allacma fusca</name>
    <dbReference type="NCBI Taxonomy" id="39272"/>
    <lineage>
        <taxon>Eukaryota</taxon>
        <taxon>Metazoa</taxon>
        <taxon>Ecdysozoa</taxon>
        <taxon>Arthropoda</taxon>
        <taxon>Hexapoda</taxon>
        <taxon>Collembola</taxon>
        <taxon>Symphypleona</taxon>
        <taxon>Sminthuridae</taxon>
        <taxon>Allacma</taxon>
    </lineage>
</organism>
<keyword evidence="1" id="KW-0853">WD repeat</keyword>
<keyword evidence="4" id="KW-1185">Reference proteome</keyword>
<dbReference type="Proteomes" id="UP000708208">
    <property type="component" value="Unassembled WGS sequence"/>
</dbReference>
<evidence type="ECO:0000256" key="2">
    <source>
        <dbReference type="SAM" id="MobiDB-lite"/>
    </source>
</evidence>
<feature type="compositionally biased region" description="Polar residues" evidence="2">
    <location>
        <begin position="219"/>
        <end position="232"/>
    </location>
</feature>
<dbReference type="GO" id="GO:0080008">
    <property type="term" value="C:Cul4-RING E3 ubiquitin ligase complex"/>
    <property type="evidence" value="ECO:0007669"/>
    <property type="project" value="InterPro"/>
</dbReference>
<protein>
    <recommendedName>
        <fullName evidence="5">F-box/WD repeat-containing protein 5</fullName>
    </recommendedName>
</protein>
<accession>A0A8J2PFZ2</accession>
<dbReference type="GO" id="GO:0016567">
    <property type="term" value="P:protein ubiquitination"/>
    <property type="evidence" value="ECO:0007669"/>
    <property type="project" value="InterPro"/>
</dbReference>
<dbReference type="InterPro" id="IPR001680">
    <property type="entry name" value="WD40_rpt"/>
</dbReference>
<dbReference type="AlphaFoldDB" id="A0A8J2PFZ2"/>
<feature type="repeat" description="WD" evidence="1">
    <location>
        <begin position="570"/>
        <end position="602"/>
    </location>
</feature>
<evidence type="ECO:0000256" key="1">
    <source>
        <dbReference type="PROSITE-ProRule" id="PRU00221"/>
    </source>
</evidence>
<name>A0A8J2PFZ2_9HEXA</name>
<feature type="compositionally biased region" description="Low complexity" evidence="2">
    <location>
        <begin position="279"/>
        <end position="296"/>
    </location>
</feature>
<evidence type="ECO:0008006" key="5">
    <source>
        <dbReference type="Google" id="ProtNLM"/>
    </source>
</evidence>
<feature type="compositionally biased region" description="Polar residues" evidence="2">
    <location>
        <begin position="349"/>
        <end position="364"/>
    </location>
</feature>
<dbReference type="OrthoDB" id="192402at2759"/>
<dbReference type="GO" id="GO:0019005">
    <property type="term" value="C:SCF ubiquitin ligase complex"/>
    <property type="evidence" value="ECO:0007669"/>
    <property type="project" value="InterPro"/>
</dbReference>
<feature type="compositionally biased region" description="Basic and acidic residues" evidence="2">
    <location>
        <begin position="301"/>
        <end position="316"/>
    </location>
</feature>
<dbReference type="PANTHER" id="PTHR20995">
    <property type="entry name" value="F-BOX/WD REPEAT-CONTAINING PROTEIN 5"/>
    <property type="match status" value="1"/>
</dbReference>
<dbReference type="PROSITE" id="PS50082">
    <property type="entry name" value="WD_REPEATS_2"/>
    <property type="match status" value="1"/>
</dbReference>
<dbReference type="PROSITE" id="PS50294">
    <property type="entry name" value="WD_REPEATS_REGION"/>
    <property type="match status" value="1"/>
</dbReference>
<dbReference type="SMART" id="SM00320">
    <property type="entry name" value="WD40"/>
    <property type="match status" value="2"/>
</dbReference>